<name>A0A8J5F1R3_ZINOF</name>
<gene>
    <name evidence="13" type="ORF">ZIOFF_063545</name>
</gene>
<evidence type="ECO:0000256" key="4">
    <source>
        <dbReference type="ARBA" id="ARBA00022741"/>
    </source>
</evidence>
<dbReference type="PRINTS" id="PR00773">
    <property type="entry name" value="GRPEPROTEIN"/>
</dbReference>
<dbReference type="GO" id="GO:0005524">
    <property type="term" value="F:ATP binding"/>
    <property type="evidence" value="ECO:0007669"/>
    <property type="project" value="UniProtKB-KW"/>
</dbReference>
<dbReference type="SUPFAM" id="SSF51064">
    <property type="entry name" value="Head domain of nucleotide exchange factor GrpE"/>
    <property type="match status" value="1"/>
</dbReference>
<evidence type="ECO:0000256" key="9">
    <source>
        <dbReference type="ARBA" id="ARBA00063669"/>
    </source>
</evidence>
<dbReference type="PANTHER" id="PTHR21237">
    <property type="entry name" value="GRPE PROTEIN"/>
    <property type="match status" value="1"/>
</dbReference>
<keyword evidence="7 10" id="KW-0496">Mitochondrion</keyword>
<dbReference type="Gene3D" id="3.90.20.20">
    <property type="match status" value="1"/>
</dbReference>
<evidence type="ECO:0000256" key="3">
    <source>
        <dbReference type="ARBA" id="ARBA00022723"/>
    </source>
</evidence>
<keyword evidence="6" id="KW-0809">Transit peptide</keyword>
<dbReference type="GO" id="GO:0042803">
    <property type="term" value="F:protein homodimerization activity"/>
    <property type="evidence" value="ECO:0007669"/>
    <property type="project" value="InterPro"/>
</dbReference>
<evidence type="ECO:0000256" key="12">
    <source>
        <dbReference type="SAM" id="MobiDB-lite"/>
    </source>
</evidence>
<evidence type="ECO:0000256" key="11">
    <source>
        <dbReference type="RuleBase" id="RU004478"/>
    </source>
</evidence>
<evidence type="ECO:0000256" key="2">
    <source>
        <dbReference type="ARBA" id="ARBA00009054"/>
    </source>
</evidence>
<dbReference type="GO" id="GO:0051082">
    <property type="term" value="F:unfolded protein binding"/>
    <property type="evidence" value="ECO:0007669"/>
    <property type="project" value="TreeGrafter"/>
</dbReference>
<accession>A0A8J5F1R3</accession>
<proteinExistence type="inferred from homology"/>
<dbReference type="Proteomes" id="UP000734854">
    <property type="component" value="Unassembled WGS sequence"/>
</dbReference>
<comment type="function">
    <text evidence="10">Essential component of the PAM complex, a complex required for the translocation of transit peptide-containing proteins from the inner membrane into the mitochondrial matrix in an ATP-dependent manner.</text>
</comment>
<dbReference type="InterPro" id="IPR009012">
    <property type="entry name" value="GrpE_head"/>
</dbReference>
<dbReference type="AlphaFoldDB" id="A0A8J5F1R3"/>
<dbReference type="PROSITE" id="PS01071">
    <property type="entry name" value="GRPE"/>
    <property type="match status" value="1"/>
</dbReference>
<dbReference type="HAMAP" id="MF_01151">
    <property type="entry name" value="GrpE"/>
    <property type="match status" value="1"/>
</dbReference>
<dbReference type="Pfam" id="PF01025">
    <property type="entry name" value="GrpE"/>
    <property type="match status" value="1"/>
</dbReference>
<dbReference type="GO" id="GO:0046872">
    <property type="term" value="F:metal ion binding"/>
    <property type="evidence" value="ECO:0007669"/>
    <property type="project" value="UniProtKB-KW"/>
</dbReference>
<organism evidence="13 14">
    <name type="scientific">Zingiber officinale</name>
    <name type="common">Ginger</name>
    <name type="synonym">Amomum zingiber</name>
    <dbReference type="NCBI Taxonomy" id="94328"/>
    <lineage>
        <taxon>Eukaryota</taxon>
        <taxon>Viridiplantae</taxon>
        <taxon>Streptophyta</taxon>
        <taxon>Embryophyta</taxon>
        <taxon>Tracheophyta</taxon>
        <taxon>Spermatophyta</taxon>
        <taxon>Magnoliopsida</taxon>
        <taxon>Liliopsida</taxon>
        <taxon>Zingiberales</taxon>
        <taxon>Zingiberaceae</taxon>
        <taxon>Zingiber</taxon>
    </lineage>
</organism>
<evidence type="ECO:0000256" key="10">
    <source>
        <dbReference type="RuleBase" id="RU000640"/>
    </source>
</evidence>
<evidence type="ECO:0000313" key="13">
    <source>
        <dbReference type="EMBL" id="KAG6480067.1"/>
    </source>
</evidence>
<comment type="caution">
    <text evidence="13">The sequence shown here is derived from an EMBL/GenBank/DDBJ whole genome shotgun (WGS) entry which is preliminary data.</text>
</comment>
<dbReference type="FunFam" id="2.30.22.10:FF:000002">
    <property type="entry name" value="GrpE protein homolog"/>
    <property type="match status" value="1"/>
</dbReference>
<dbReference type="CDD" id="cd00446">
    <property type="entry name" value="GrpE"/>
    <property type="match status" value="1"/>
</dbReference>
<feature type="region of interest" description="Disordered" evidence="12">
    <location>
        <begin position="113"/>
        <end position="148"/>
    </location>
</feature>
<keyword evidence="4" id="KW-0547">Nucleotide-binding</keyword>
<keyword evidence="14" id="KW-1185">Reference proteome</keyword>
<evidence type="ECO:0000256" key="6">
    <source>
        <dbReference type="ARBA" id="ARBA00022946"/>
    </source>
</evidence>
<evidence type="ECO:0000313" key="14">
    <source>
        <dbReference type="Proteomes" id="UP000734854"/>
    </source>
</evidence>
<dbReference type="InterPro" id="IPR000740">
    <property type="entry name" value="GrpE"/>
</dbReference>
<dbReference type="GO" id="GO:0006457">
    <property type="term" value="P:protein folding"/>
    <property type="evidence" value="ECO:0007669"/>
    <property type="project" value="InterPro"/>
</dbReference>
<dbReference type="GO" id="GO:0000774">
    <property type="term" value="F:adenyl-nucleotide exchange factor activity"/>
    <property type="evidence" value="ECO:0007669"/>
    <property type="project" value="InterPro"/>
</dbReference>
<comment type="subunit">
    <text evidence="9">Probable component of the PAM complex, at least composed of SSC1 (mtHsp70), MGE1, TIM44, PAM16/TIM16, PAM17 and PAM18/TIM14. Interacts with SSQ1.</text>
</comment>
<evidence type="ECO:0000256" key="5">
    <source>
        <dbReference type="ARBA" id="ARBA00022840"/>
    </source>
</evidence>
<sequence>MARVFSRITSKGIANRLLSAPSRQMPAGNGFQSLEPPTFASTLIRVFSQMASKGIANRLLSAPSRHIPAGNGFQSFEPPTFASTFPILRGSTSHVQHSLRHPSLLLRFAFTSSSSPDPEKKLKQSDVSSTENDNNSGDAISSEKSHDAYVSLESKGSNPLFNKRKCTKRIEFFDSEEHKDLTFDDLVNLVAEKEELLKLKHKEIEKMQDKVLRSYAELENVIVRTKREAERSKKFAIQSFAKDLVDVADNLGRALSVAKDNFSEIDESKDSIEAVPVIMALLEGVEMTNKQLADVFRKFGVEKFDPLNEQFDPHRHHAVFQIPDSSKLPGTVATVLKPGYMLHDFVIRPAEVGVTRAIDETNQNFSE</sequence>
<reference evidence="13 14" key="1">
    <citation type="submission" date="2020-08" db="EMBL/GenBank/DDBJ databases">
        <title>Plant Genome Project.</title>
        <authorList>
            <person name="Zhang R.-G."/>
        </authorList>
    </citation>
    <scope>NUCLEOTIDE SEQUENCE [LARGE SCALE GENOMIC DNA]</scope>
    <source>
        <tissue evidence="13">Rhizome</tissue>
    </source>
</reference>
<evidence type="ECO:0000256" key="8">
    <source>
        <dbReference type="ARBA" id="ARBA00023186"/>
    </source>
</evidence>
<dbReference type="GO" id="GO:0001405">
    <property type="term" value="C:PAM complex, Tim23 associated import motor"/>
    <property type="evidence" value="ECO:0007669"/>
    <property type="project" value="TreeGrafter"/>
</dbReference>
<keyword evidence="8 10" id="KW-0143">Chaperone</keyword>
<dbReference type="Gene3D" id="2.30.22.10">
    <property type="entry name" value="Head domain of nucleotide exchange factor GrpE"/>
    <property type="match status" value="1"/>
</dbReference>
<keyword evidence="3" id="KW-0479">Metal-binding</keyword>
<dbReference type="InterPro" id="IPR013805">
    <property type="entry name" value="GrpE_CC"/>
</dbReference>
<comment type="subcellular location">
    <subcellularLocation>
        <location evidence="1 10">Mitochondrion matrix</location>
    </subcellularLocation>
</comment>
<evidence type="ECO:0000256" key="7">
    <source>
        <dbReference type="ARBA" id="ARBA00023128"/>
    </source>
</evidence>
<dbReference type="SUPFAM" id="SSF58014">
    <property type="entry name" value="Coiled-coil domain of nucleotide exchange factor GrpE"/>
    <property type="match status" value="1"/>
</dbReference>
<feature type="compositionally biased region" description="Polar residues" evidence="12">
    <location>
        <begin position="125"/>
        <end position="139"/>
    </location>
</feature>
<evidence type="ECO:0000256" key="1">
    <source>
        <dbReference type="ARBA" id="ARBA00004305"/>
    </source>
</evidence>
<dbReference type="GO" id="GO:0051087">
    <property type="term" value="F:protein-folding chaperone binding"/>
    <property type="evidence" value="ECO:0007669"/>
    <property type="project" value="InterPro"/>
</dbReference>
<dbReference type="GO" id="GO:0030150">
    <property type="term" value="P:protein import into mitochondrial matrix"/>
    <property type="evidence" value="ECO:0007669"/>
    <property type="project" value="TreeGrafter"/>
</dbReference>
<protein>
    <recommendedName>
        <fullName evidence="10">GrpE protein homolog</fullName>
    </recommendedName>
</protein>
<dbReference type="PANTHER" id="PTHR21237:SF23">
    <property type="entry name" value="GRPE PROTEIN HOMOLOG, MITOCHONDRIAL"/>
    <property type="match status" value="1"/>
</dbReference>
<comment type="similarity">
    <text evidence="2 11">Belongs to the GrpE family.</text>
</comment>
<dbReference type="FunFam" id="3.90.20.20:FF:000005">
    <property type="entry name" value="GrpE protein homolog"/>
    <property type="match status" value="1"/>
</dbReference>
<dbReference type="EMBL" id="JACMSC010000017">
    <property type="protein sequence ID" value="KAG6480067.1"/>
    <property type="molecule type" value="Genomic_DNA"/>
</dbReference>
<keyword evidence="5" id="KW-0067">ATP-binding</keyword>